<protein>
    <recommendedName>
        <fullName evidence="5">Lipoprotein LipL31</fullName>
    </recommendedName>
</protein>
<accession>A0A1D7UXQ8</accession>
<proteinExistence type="predicted"/>
<feature type="chain" id="PRO_5009100387" description="Lipoprotein LipL31" evidence="2">
    <location>
        <begin position="19"/>
        <end position="246"/>
    </location>
</feature>
<reference evidence="3 4" key="1">
    <citation type="submission" date="2016-04" db="EMBL/GenBank/DDBJ databases">
        <title>Complete genome seqeunce of Leptospira alstonii serovar Room22.</title>
        <authorList>
            <person name="Nally J.E."/>
            <person name="Bayles D.O."/>
            <person name="Hurley D."/>
            <person name="Fanning S."/>
            <person name="McMahon B.J."/>
            <person name="Arent Z."/>
        </authorList>
    </citation>
    <scope>NUCLEOTIDE SEQUENCE [LARGE SCALE GENOMIC DNA]</scope>
    <source>
        <strain evidence="3 4">GWTS #1</strain>
    </source>
</reference>
<feature type="region of interest" description="Disordered" evidence="1">
    <location>
        <begin position="216"/>
        <end position="246"/>
    </location>
</feature>
<evidence type="ECO:0000256" key="2">
    <source>
        <dbReference type="SAM" id="SignalP"/>
    </source>
</evidence>
<dbReference type="OrthoDB" id="342704at2"/>
<dbReference type="Proteomes" id="UP000094197">
    <property type="component" value="Chromosome 1"/>
</dbReference>
<evidence type="ECO:0008006" key="5">
    <source>
        <dbReference type="Google" id="ProtNLM"/>
    </source>
</evidence>
<name>A0A1D7UXQ8_9LEPT</name>
<dbReference type="AlphaFoldDB" id="A0A1D7UXQ8"/>
<feature type="signal peptide" evidence="2">
    <location>
        <begin position="1"/>
        <end position="18"/>
    </location>
</feature>
<gene>
    <name evidence="3" type="ORF">A0128_11195</name>
</gene>
<evidence type="ECO:0000313" key="4">
    <source>
        <dbReference type="Proteomes" id="UP000094197"/>
    </source>
</evidence>
<dbReference type="NCBIfam" id="NF033166">
    <property type="entry name" value="lipo_LipL31"/>
    <property type="match status" value="1"/>
</dbReference>
<dbReference type="KEGG" id="laj:A0128_11195"/>
<organism evidence="3 4">
    <name type="scientific">Leptospira tipperaryensis</name>
    <dbReference type="NCBI Taxonomy" id="2564040"/>
    <lineage>
        <taxon>Bacteria</taxon>
        <taxon>Pseudomonadati</taxon>
        <taxon>Spirochaetota</taxon>
        <taxon>Spirochaetia</taxon>
        <taxon>Leptospirales</taxon>
        <taxon>Leptospiraceae</taxon>
        <taxon>Leptospira</taxon>
    </lineage>
</organism>
<keyword evidence="4" id="KW-1185">Reference proteome</keyword>
<keyword evidence="2" id="KW-0732">Signal</keyword>
<evidence type="ECO:0000313" key="3">
    <source>
        <dbReference type="EMBL" id="AOP34366.1"/>
    </source>
</evidence>
<dbReference type="EMBL" id="CP015217">
    <property type="protein sequence ID" value="AOP34366.1"/>
    <property type="molecule type" value="Genomic_DNA"/>
</dbReference>
<dbReference type="PROSITE" id="PS51257">
    <property type="entry name" value="PROKAR_LIPOPROTEIN"/>
    <property type="match status" value="1"/>
</dbReference>
<evidence type="ECO:0000256" key="1">
    <source>
        <dbReference type="SAM" id="MobiDB-lite"/>
    </source>
</evidence>
<sequence length="246" mass="28182">MKKNIILISLILFPAFFAGCGDNSEVIETLDGNKITVNSFEDTYNVAIDAMSRVQNIEKENLLEFISKDIAEVPEQMRALNYQFQKKNFYDQYRDMMITTIAAEKEGFTKRDDIKKILKFQEMQIVSQLYVMHLVESKIKISEEEAMEECQKLRAKEPQVSSLPIDRCILFARAKLKKDKSQEILPKVLERIKEQVSIKHNDKFDLDAFLKRKTTAAATGTEKKEETTTAPSTEAPKTEAPKTSGQ</sequence>
<dbReference type="RefSeq" id="WP_069607593.1">
    <property type="nucleotide sequence ID" value="NZ_CP015217.1"/>
</dbReference>